<dbReference type="Gene3D" id="1.10.10.10">
    <property type="entry name" value="Winged helix-like DNA-binding domain superfamily/Winged helix DNA-binding domain"/>
    <property type="match status" value="1"/>
</dbReference>
<dbReference type="InterPro" id="IPR050313">
    <property type="entry name" value="Carb_Metab_HTH_regulators"/>
</dbReference>
<name>A0A1U9MK32_9HYPH</name>
<dbReference type="Pfam" id="PF08220">
    <property type="entry name" value="HTH_DeoR"/>
    <property type="match status" value="1"/>
</dbReference>
<keyword evidence="2 5" id="KW-0238">DNA-binding</keyword>
<reference evidence="5 6" key="1">
    <citation type="submission" date="2016-11" db="EMBL/GenBank/DDBJ databases">
        <title>Comparative genomics of Bartonella apis.</title>
        <authorList>
            <person name="Engel P."/>
        </authorList>
    </citation>
    <scope>NUCLEOTIDE SEQUENCE [LARGE SCALE GENOMIC DNA]</scope>
    <source>
        <strain evidence="5 6">BBC0122</strain>
    </source>
</reference>
<evidence type="ECO:0000313" key="5">
    <source>
        <dbReference type="EMBL" id="AQT48069.1"/>
    </source>
</evidence>
<evidence type="ECO:0000256" key="2">
    <source>
        <dbReference type="ARBA" id="ARBA00023125"/>
    </source>
</evidence>
<dbReference type="KEGG" id="bapi:BBC0122_019760"/>
<keyword evidence="1" id="KW-0805">Transcription regulation</keyword>
<evidence type="ECO:0000256" key="3">
    <source>
        <dbReference type="ARBA" id="ARBA00023163"/>
    </source>
</evidence>
<dbReference type="RefSeq" id="WP_077994661.1">
    <property type="nucleotide sequence ID" value="NZ_CP015625.1"/>
</dbReference>
<evidence type="ECO:0000313" key="6">
    <source>
        <dbReference type="Proteomes" id="UP000189632"/>
    </source>
</evidence>
<dbReference type="PANTHER" id="PTHR30363:SF58">
    <property type="entry name" value="REGULATORY PROTEIN, DEOR FAMILY"/>
    <property type="match status" value="1"/>
</dbReference>
<dbReference type="GO" id="GO:0003677">
    <property type="term" value="F:DNA binding"/>
    <property type="evidence" value="ECO:0007669"/>
    <property type="project" value="UniProtKB-KW"/>
</dbReference>
<dbReference type="InterPro" id="IPR036390">
    <property type="entry name" value="WH_DNA-bd_sf"/>
</dbReference>
<proteinExistence type="predicted"/>
<dbReference type="Gene3D" id="3.40.50.1360">
    <property type="match status" value="1"/>
</dbReference>
<dbReference type="InterPro" id="IPR036388">
    <property type="entry name" value="WH-like_DNA-bd_sf"/>
</dbReference>
<dbReference type="PRINTS" id="PR00037">
    <property type="entry name" value="HTHLACR"/>
</dbReference>
<feature type="domain" description="HTH deoR-type" evidence="4">
    <location>
        <begin position="3"/>
        <end position="58"/>
    </location>
</feature>
<protein>
    <submittedName>
        <fullName evidence="5">DNA-binding transcriptional regulator of sugar metabolism, DeoR/GlpR family</fullName>
    </submittedName>
</protein>
<keyword evidence="6" id="KW-1185">Reference proteome</keyword>
<sequence>MIPAERQALIIQHLSQRHVLSIAEIADMLGVSQMTVRRDIRALEDQGRALSVAGGVELPERISREPSHIAKRAMAHNQKVALGRFAASFVKPGHVVYLDAGTTMLELARQLTNIPDIIVVTNDFVIASFLSEESTCRLYHTGGEVERENQSCVGTSAGLTIRQFNFDIGFISTSSFGTRGISTPQENKIPVKRAVVERSSRRILVTDSSKYGLVGTFNAIPLEALNMVITDDGLPQNAQDAITERGIELRLVSYEENPTEGQNHG</sequence>
<dbReference type="AlphaFoldDB" id="A0A1U9MK32"/>
<dbReference type="InterPro" id="IPR001034">
    <property type="entry name" value="DeoR_HTH"/>
</dbReference>
<dbReference type="EMBL" id="CP015625">
    <property type="protein sequence ID" value="AQT48069.1"/>
    <property type="molecule type" value="Genomic_DNA"/>
</dbReference>
<organism evidence="5 6">
    <name type="scientific">Bartonella choladocola</name>
    <dbReference type="NCBI Taxonomy" id="2750995"/>
    <lineage>
        <taxon>Bacteria</taxon>
        <taxon>Pseudomonadati</taxon>
        <taxon>Pseudomonadota</taxon>
        <taxon>Alphaproteobacteria</taxon>
        <taxon>Hyphomicrobiales</taxon>
        <taxon>Bartonellaceae</taxon>
        <taxon>Bartonella</taxon>
    </lineage>
</organism>
<dbReference type="SUPFAM" id="SSF100950">
    <property type="entry name" value="NagB/RpiA/CoA transferase-like"/>
    <property type="match status" value="1"/>
</dbReference>
<dbReference type="SMART" id="SM00420">
    <property type="entry name" value="HTH_DEOR"/>
    <property type="match status" value="1"/>
</dbReference>
<gene>
    <name evidence="5" type="ORF">BBC0122_019760</name>
</gene>
<dbReference type="Pfam" id="PF00455">
    <property type="entry name" value="DeoRC"/>
    <property type="match status" value="1"/>
</dbReference>
<accession>A0A1U9MK32</accession>
<dbReference type="PROSITE" id="PS00894">
    <property type="entry name" value="HTH_DEOR_1"/>
    <property type="match status" value="1"/>
</dbReference>
<dbReference type="OrthoDB" id="5685843at2"/>
<dbReference type="InterPro" id="IPR018356">
    <property type="entry name" value="Tscrpt_reg_HTH_DeoR_CS"/>
</dbReference>
<dbReference type="PROSITE" id="PS51000">
    <property type="entry name" value="HTH_DEOR_2"/>
    <property type="match status" value="1"/>
</dbReference>
<dbReference type="PANTHER" id="PTHR30363">
    <property type="entry name" value="HTH-TYPE TRANSCRIPTIONAL REGULATOR SRLR-RELATED"/>
    <property type="match status" value="1"/>
</dbReference>
<dbReference type="InterPro" id="IPR037171">
    <property type="entry name" value="NagB/RpiA_transferase-like"/>
</dbReference>
<dbReference type="Proteomes" id="UP000189632">
    <property type="component" value="Chromosome"/>
</dbReference>
<evidence type="ECO:0000259" key="4">
    <source>
        <dbReference type="PROSITE" id="PS51000"/>
    </source>
</evidence>
<dbReference type="InterPro" id="IPR014036">
    <property type="entry name" value="DeoR-like_C"/>
</dbReference>
<keyword evidence="3" id="KW-0804">Transcription</keyword>
<dbReference type="GO" id="GO:0003700">
    <property type="term" value="F:DNA-binding transcription factor activity"/>
    <property type="evidence" value="ECO:0007669"/>
    <property type="project" value="InterPro"/>
</dbReference>
<evidence type="ECO:0000256" key="1">
    <source>
        <dbReference type="ARBA" id="ARBA00023015"/>
    </source>
</evidence>
<dbReference type="SUPFAM" id="SSF46785">
    <property type="entry name" value="Winged helix' DNA-binding domain"/>
    <property type="match status" value="1"/>
</dbReference>
<dbReference type="SMART" id="SM01134">
    <property type="entry name" value="DeoRC"/>
    <property type="match status" value="1"/>
</dbReference>